<comment type="subcellular location">
    <subcellularLocation>
        <location evidence="2">Cytoplasm</location>
    </subcellularLocation>
    <subcellularLocation>
        <location evidence="1">Nucleus</location>
    </subcellularLocation>
</comment>
<reference evidence="18" key="2">
    <citation type="submission" date="2009-11" db="EMBL/GenBank/DDBJ databases">
        <title>The Genome Sequence of Allomyces macrogynus strain ATCC 38327.</title>
        <authorList>
            <consortium name="The Broad Institute Genome Sequencing Platform"/>
            <person name="Russ C."/>
            <person name="Cuomo C."/>
            <person name="Shea T."/>
            <person name="Young S.K."/>
            <person name="Zeng Q."/>
            <person name="Koehrsen M."/>
            <person name="Haas B."/>
            <person name="Borodovsky M."/>
            <person name="Guigo R."/>
            <person name="Alvarado L."/>
            <person name="Berlin A."/>
            <person name="Borenstein D."/>
            <person name="Chen Z."/>
            <person name="Engels R."/>
            <person name="Freedman E."/>
            <person name="Gellesch M."/>
            <person name="Goldberg J."/>
            <person name="Griggs A."/>
            <person name="Gujja S."/>
            <person name="Heiman D."/>
            <person name="Hepburn T."/>
            <person name="Howarth C."/>
            <person name="Jen D."/>
            <person name="Larson L."/>
            <person name="Lewis B."/>
            <person name="Mehta T."/>
            <person name="Park D."/>
            <person name="Pearson M."/>
            <person name="Roberts A."/>
            <person name="Saif S."/>
            <person name="Shenoy N."/>
            <person name="Sisk P."/>
            <person name="Stolte C."/>
            <person name="Sykes S."/>
            <person name="Walk T."/>
            <person name="White J."/>
            <person name="Yandava C."/>
            <person name="Burger G."/>
            <person name="Gray M.W."/>
            <person name="Holland P.W.H."/>
            <person name="King N."/>
            <person name="Lang F.B.F."/>
            <person name="Roger A.J."/>
            <person name="Ruiz-Trillo I."/>
            <person name="Lander E."/>
            <person name="Nusbaum C."/>
        </authorList>
    </citation>
    <scope>NUCLEOTIDE SEQUENCE [LARGE SCALE GENOMIC DNA]</scope>
    <source>
        <strain evidence="18">ATCC 38327</strain>
    </source>
</reference>
<evidence type="ECO:0000256" key="10">
    <source>
        <dbReference type="ARBA" id="ARBA00023098"/>
    </source>
</evidence>
<dbReference type="GO" id="GO:0006631">
    <property type="term" value="P:fatty acid metabolic process"/>
    <property type="evidence" value="ECO:0007669"/>
    <property type="project" value="UniProtKB-KW"/>
</dbReference>
<dbReference type="GO" id="GO:0008474">
    <property type="term" value="F:palmitoyl-(protein) hydrolase activity"/>
    <property type="evidence" value="ECO:0007669"/>
    <property type="project" value="UniProtKB-EC"/>
</dbReference>
<keyword evidence="8" id="KW-0378">Hydrolase</keyword>
<dbReference type="GO" id="GO:0005737">
    <property type="term" value="C:cytoplasm"/>
    <property type="evidence" value="ECO:0007669"/>
    <property type="project" value="UniProtKB-SubCell"/>
</dbReference>
<dbReference type="VEuPathDB" id="FungiDB:AMAG_00883"/>
<dbReference type="GO" id="GO:0005634">
    <property type="term" value="C:nucleus"/>
    <property type="evidence" value="ECO:0007669"/>
    <property type="project" value="UniProtKB-SubCell"/>
</dbReference>
<dbReference type="OMA" id="WYDILAM"/>
<dbReference type="OrthoDB" id="2418081at2759"/>
<evidence type="ECO:0000256" key="14">
    <source>
        <dbReference type="ARBA" id="ARBA00047337"/>
    </source>
</evidence>
<dbReference type="PANTHER" id="PTHR10655:SF17">
    <property type="entry name" value="LYSOPHOSPHOLIPASE-LIKE PROTEIN 1"/>
    <property type="match status" value="1"/>
</dbReference>
<keyword evidence="11" id="KW-0539">Nucleus</keyword>
<dbReference type="InterPro" id="IPR029058">
    <property type="entry name" value="AB_hydrolase_fold"/>
</dbReference>
<evidence type="ECO:0000256" key="7">
    <source>
        <dbReference type="ARBA" id="ARBA00022490"/>
    </source>
</evidence>
<evidence type="ECO:0000256" key="2">
    <source>
        <dbReference type="ARBA" id="ARBA00004496"/>
    </source>
</evidence>
<evidence type="ECO:0000256" key="4">
    <source>
        <dbReference type="ARBA" id="ARBA00012423"/>
    </source>
</evidence>
<keyword evidence="10" id="KW-0443">Lipid metabolism</keyword>
<comment type="catalytic activity">
    <reaction evidence="14">
        <text>S-hexadecanoyl-L-cysteinyl-[protein] + H2O = L-cysteinyl-[protein] + hexadecanoate + H(+)</text>
        <dbReference type="Rhea" id="RHEA:19233"/>
        <dbReference type="Rhea" id="RHEA-COMP:10131"/>
        <dbReference type="Rhea" id="RHEA-COMP:11032"/>
        <dbReference type="ChEBI" id="CHEBI:7896"/>
        <dbReference type="ChEBI" id="CHEBI:15377"/>
        <dbReference type="ChEBI" id="CHEBI:15378"/>
        <dbReference type="ChEBI" id="CHEBI:29950"/>
        <dbReference type="ChEBI" id="CHEBI:74151"/>
        <dbReference type="EC" id="3.1.2.22"/>
    </reaction>
</comment>
<reference evidence="17 18" key="1">
    <citation type="submission" date="2009-11" db="EMBL/GenBank/DDBJ databases">
        <title>Annotation of Allomyces macrogynus ATCC 38327.</title>
        <authorList>
            <consortium name="The Broad Institute Genome Sequencing Platform"/>
            <person name="Russ C."/>
            <person name="Cuomo C."/>
            <person name="Burger G."/>
            <person name="Gray M.W."/>
            <person name="Holland P.W.H."/>
            <person name="King N."/>
            <person name="Lang F.B.F."/>
            <person name="Roger A.J."/>
            <person name="Ruiz-Trillo I."/>
            <person name="Young S.K."/>
            <person name="Zeng Q."/>
            <person name="Gargeya S."/>
            <person name="Fitzgerald M."/>
            <person name="Haas B."/>
            <person name="Abouelleil A."/>
            <person name="Alvarado L."/>
            <person name="Arachchi H.M."/>
            <person name="Berlin A."/>
            <person name="Chapman S.B."/>
            <person name="Gearin G."/>
            <person name="Goldberg J."/>
            <person name="Griggs A."/>
            <person name="Gujja S."/>
            <person name="Hansen M."/>
            <person name="Heiman D."/>
            <person name="Howarth C."/>
            <person name="Larimer J."/>
            <person name="Lui A."/>
            <person name="MacDonald P.J.P."/>
            <person name="McCowen C."/>
            <person name="Montmayeur A."/>
            <person name="Murphy C."/>
            <person name="Neiman D."/>
            <person name="Pearson M."/>
            <person name="Priest M."/>
            <person name="Roberts A."/>
            <person name="Saif S."/>
            <person name="Shea T."/>
            <person name="Sisk P."/>
            <person name="Stolte C."/>
            <person name="Sykes S."/>
            <person name="Wortman J."/>
            <person name="Nusbaum C."/>
            <person name="Birren B."/>
        </authorList>
    </citation>
    <scope>NUCLEOTIDE SEQUENCE [LARGE SCALE GENOMIC DNA]</scope>
    <source>
        <strain evidence="17 18">ATCC 38327</strain>
    </source>
</reference>
<keyword evidence="18" id="KW-1185">Reference proteome</keyword>
<accession>A0A0L0RXS1</accession>
<comment type="similarity">
    <text evidence="3">Belongs to the AB hydrolase superfamily. AB hydrolase 2 family.</text>
</comment>
<dbReference type="EMBL" id="GG745328">
    <property type="protein sequence ID" value="KNE54940.1"/>
    <property type="molecule type" value="Genomic_DNA"/>
</dbReference>
<proteinExistence type="inferred from homology"/>
<dbReference type="Gene3D" id="3.40.50.1820">
    <property type="entry name" value="alpha/beta hydrolase"/>
    <property type="match status" value="1"/>
</dbReference>
<dbReference type="InterPro" id="IPR003140">
    <property type="entry name" value="PLipase/COase/thioEstase"/>
</dbReference>
<dbReference type="FunFam" id="3.40.50.1820:FF:000276">
    <property type="entry name" value="Acyl-protein thioesterase 1"/>
    <property type="match status" value="1"/>
</dbReference>
<keyword evidence="6" id="KW-0719">Serine esterase</keyword>
<evidence type="ECO:0000259" key="16">
    <source>
        <dbReference type="Pfam" id="PF02230"/>
    </source>
</evidence>
<comment type="function">
    <text evidence="12">Hydrolyzes fatty acids from S-acylated cysteine residues in proteins with a strong preference for palmitoylated G-alpha proteins over other acyl substrates. Mediates the deacylation of G-alpha proteins such as GPA1 in vivo, but has weak or no activity toward palmitoylated Ras proteins. Has weak lysophospholipase activity in vitro; however such activity may not exist in vivo.</text>
</comment>
<evidence type="ECO:0000256" key="9">
    <source>
        <dbReference type="ARBA" id="ARBA00022832"/>
    </source>
</evidence>
<feature type="domain" description="Phospholipase/carboxylesterase/thioesterase" evidence="16">
    <location>
        <begin position="45"/>
        <end position="260"/>
    </location>
</feature>
<dbReference type="PANTHER" id="PTHR10655">
    <property type="entry name" value="LYSOPHOSPHOLIPASE-RELATED"/>
    <property type="match status" value="1"/>
</dbReference>
<evidence type="ECO:0000256" key="11">
    <source>
        <dbReference type="ARBA" id="ARBA00023242"/>
    </source>
</evidence>
<dbReference type="eggNOG" id="KOG2112">
    <property type="taxonomic scope" value="Eukaryota"/>
</dbReference>
<evidence type="ECO:0000256" key="12">
    <source>
        <dbReference type="ARBA" id="ARBA00029392"/>
    </source>
</evidence>
<sequence>MKPLPKLLTAIAVLLLAVTAGIYLQSAPAHDQSTMSAVAKPLLDAVIQNAKAKHTASVIFLHGLGDSGAGWAGIAPMLANALPHVKWIFPNAPVQPVTLNMGMRMPSWYDIYSLDREQAKQDEKGMLESASKIQDLINNEVEKHGIPTDRIVVGGFSQGSAISLLTLVTSPVKLAAIVALSGYLPLTAKFDDLHKAVNDQTPVWMGHGDSDEVVAYKWGLQSAEFLKEKGYSVDFNTYRWMGHSANDQELMDLTMFLKNVIP</sequence>
<evidence type="ECO:0000256" key="1">
    <source>
        <dbReference type="ARBA" id="ARBA00004123"/>
    </source>
</evidence>
<organism evidence="17 18">
    <name type="scientific">Allomyces macrogynus (strain ATCC 38327)</name>
    <name type="common">Allomyces javanicus var. macrogynus</name>
    <dbReference type="NCBI Taxonomy" id="578462"/>
    <lineage>
        <taxon>Eukaryota</taxon>
        <taxon>Fungi</taxon>
        <taxon>Fungi incertae sedis</taxon>
        <taxon>Blastocladiomycota</taxon>
        <taxon>Blastocladiomycetes</taxon>
        <taxon>Blastocladiales</taxon>
        <taxon>Blastocladiaceae</taxon>
        <taxon>Allomyces</taxon>
    </lineage>
</organism>
<evidence type="ECO:0000256" key="15">
    <source>
        <dbReference type="SAM" id="SignalP"/>
    </source>
</evidence>
<dbReference type="Proteomes" id="UP000054350">
    <property type="component" value="Unassembled WGS sequence"/>
</dbReference>
<dbReference type="InterPro" id="IPR050565">
    <property type="entry name" value="LYPA1-2/EST-like"/>
</dbReference>
<keyword evidence="15" id="KW-0732">Signal</keyword>
<dbReference type="Pfam" id="PF02230">
    <property type="entry name" value="Abhydrolase_2"/>
    <property type="match status" value="1"/>
</dbReference>
<keyword evidence="7" id="KW-0963">Cytoplasm</keyword>
<name>A0A0L0RXS1_ALLM3</name>
<evidence type="ECO:0000313" key="18">
    <source>
        <dbReference type="Proteomes" id="UP000054350"/>
    </source>
</evidence>
<evidence type="ECO:0000256" key="8">
    <source>
        <dbReference type="ARBA" id="ARBA00022801"/>
    </source>
</evidence>
<keyword evidence="9" id="KW-0276">Fatty acid metabolism</keyword>
<evidence type="ECO:0000256" key="6">
    <source>
        <dbReference type="ARBA" id="ARBA00022487"/>
    </source>
</evidence>
<feature type="signal peptide" evidence="15">
    <location>
        <begin position="1"/>
        <end position="20"/>
    </location>
</feature>
<dbReference type="STRING" id="578462.A0A0L0RXS1"/>
<feature type="chain" id="PRO_5005547662" description="Acyl-protein thioesterase 1" evidence="15">
    <location>
        <begin position="21"/>
        <end position="262"/>
    </location>
</feature>
<dbReference type="SUPFAM" id="SSF53474">
    <property type="entry name" value="alpha/beta-Hydrolases"/>
    <property type="match status" value="1"/>
</dbReference>
<evidence type="ECO:0000256" key="13">
    <source>
        <dbReference type="ARBA" id="ARBA00031195"/>
    </source>
</evidence>
<evidence type="ECO:0000313" key="17">
    <source>
        <dbReference type="EMBL" id="KNE54940.1"/>
    </source>
</evidence>
<gene>
    <name evidence="17" type="ORF">AMAG_00883</name>
</gene>
<dbReference type="GO" id="GO:0052689">
    <property type="term" value="F:carboxylic ester hydrolase activity"/>
    <property type="evidence" value="ECO:0007669"/>
    <property type="project" value="UniProtKB-KW"/>
</dbReference>
<evidence type="ECO:0000256" key="3">
    <source>
        <dbReference type="ARBA" id="ARBA00006499"/>
    </source>
</evidence>
<protein>
    <recommendedName>
        <fullName evidence="5">Acyl-protein thioesterase 1</fullName>
        <ecNumber evidence="4">3.1.2.22</ecNumber>
    </recommendedName>
    <alternativeName>
        <fullName evidence="13">Palmitoyl-protein hydrolase</fullName>
    </alternativeName>
</protein>
<dbReference type="EC" id="3.1.2.22" evidence="4"/>
<evidence type="ECO:0000256" key="5">
    <source>
        <dbReference type="ARBA" id="ARBA00014923"/>
    </source>
</evidence>
<dbReference type="AlphaFoldDB" id="A0A0L0RXS1"/>